<dbReference type="Pfam" id="PF16291">
    <property type="entry name" value="DUF4937"/>
    <property type="match status" value="1"/>
</dbReference>
<sequence length="153" mass="17863">MYIKKIVCTVQEEKREAFDQAQRQWAPLSQVSGFLGQVGGWNGDDAVIIAFWESKEAYKSFMEDVHDQIFNHNRQKNTYNSISVTLCKTNKIYTQLREALLETNTISMNKTDQRLFTMIASDEHSEEVIYLAFHPNEKGDIRLYHPWTVLPNE</sequence>
<dbReference type="Proteomes" id="UP000030403">
    <property type="component" value="Unassembled WGS sequence"/>
</dbReference>
<dbReference type="SUPFAM" id="SSF54909">
    <property type="entry name" value="Dimeric alpha+beta barrel"/>
    <property type="match status" value="1"/>
</dbReference>
<dbReference type="InterPro" id="IPR032555">
    <property type="entry name" value="DUF4937"/>
</dbReference>
<comment type="caution">
    <text evidence="2">The sequence shown here is derived from an EMBL/GenBank/DDBJ whole genome shotgun (WGS) entry which is preliminary data.</text>
</comment>
<dbReference type="eggNOG" id="COG2329">
    <property type="taxonomic scope" value="Bacteria"/>
</dbReference>
<accession>A0A0A5FVW5</accession>
<dbReference type="InterPro" id="IPR011008">
    <property type="entry name" value="Dimeric_a/b-barrel"/>
</dbReference>
<dbReference type="EMBL" id="AVPF01000046">
    <property type="protein sequence ID" value="KGX84936.1"/>
    <property type="molecule type" value="Genomic_DNA"/>
</dbReference>
<reference evidence="2 3" key="1">
    <citation type="submission" date="2013-08" db="EMBL/GenBank/DDBJ databases">
        <authorList>
            <person name="Huang J."/>
            <person name="Wang G."/>
        </authorList>
    </citation>
    <scope>NUCLEOTIDE SEQUENCE [LARGE SCALE GENOMIC DNA]</scope>
    <source>
        <strain evidence="2 3">BH030004</strain>
    </source>
</reference>
<dbReference type="AlphaFoldDB" id="A0A0A5FVW5"/>
<organism evidence="2 3">
    <name type="scientific">Pontibacillus marinus BH030004 = DSM 16465</name>
    <dbReference type="NCBI Taxonomy" id="1385511"/>
    <lineage>
        <taxon>Bacteria</taxon>
        <taxon>Bacillati</taxon>
        <taxon>Bacillota</taxon>
        <taxon>Bacilli</taxon>
        <taxon>Bacillales</taxon>
        <taxon>Bacillaceae</taxon>
        <taxon>Pontibacillus</taxon>
    </lineage>
</organism>
<evidence type="ECO:0000259" key="1">
    <source>
        <dbReference type="Pfam" id="PF16291"/>
    </source>
</evidence>
<dbReference type="STRING" id="1385511.GCA_000425225_02243"/>
<feature type="domain" description="DUF4937" evidence="1">
    <location>
        <begin position="3"/>
        <end position="86"/>
    </location>
</feature>
<name>A0A0A5FVW5_9BACI</name>
<dbReference type="OrthoDB" id="2627153at2"/>
<evidence type="ECO:0000313" key="2">
    <source>
        <dbReference type="EMBL" id="KGX84936.1"/>
    </source>
</evidence>
<dbReference type="RefSeq" id="WP_051255267.1">
    <property type="nucleotide sequence ID" value="NZ_AVPF01000046.1"/>
</dbReference>
<protein>
    <recommendedName>
        <fullName evidence="1">DUF4937 domain-containing protein</fullName>
    </recommendedName>
</protein>
<gene>
    <name evidence="2" type="ORF">N783_15620</name>
</gene>
<proteinExistence type="predicted"/>
<keyword evidence="3" id="KW-1185">Reference proteome</keyword>
<evidence type="ECO:0000313" key="3">
    <source>
        <dbReference type="Proteomes" id="UP000030403"/>
    </source>
</evidence>